<dbReference type="EMBL" id="JWZT01004157">
    <property type="protein sequence ID" value="KII64640.1"/>
    <property type="molecule type" value="Genomic_DNA"/>
</dbReference>
<evidence type="ECO:0000256" key="1">
    <source>
        <dbReference type="ARBA" id="ARBA00005354"/>
    </source>
</evidence>
<dbReference type="Gene3D" id="6.10.140.620">
    <property type="match status" value="1"/>
</dbReference>
<evidence type="ECO:0000256" key="10">
    <source>
        <dbReference type="ARBA" id="ARBA00047307"/>
    </source>
</evidence>
<evidence type="ECO:0000256" key="12">
    <source>
        <dbReference type="PROSITE-ProRule" id="PRU10141"/>
    </source>
</evidence>
<reference evidence="15 16" key="1">
    <citation type="journal article" date="2014" name="Genome Biol. Evol.">
        <title>The genome of the myxosporean Thelohanellus kitauei shows adaptations to nutrient acquisition within its fish host.</title>
        <authorList>
            <person name="Yang Y."/>
            <person name="Xiong J."/>
            <person name="Zhou Z."/>
            <person name="Huo F."/>
            <person name="Miao W."/>
            <person name="Ran C."/>
            <person name="Liu Y."/>
            <person name="Zhang J."/>
            <person name="Feng J."/>
            <person name="Wang M."/>
            <person name="Wang M."/>
            <person name="Wang L."/>
            <person name="Yao B."/>
        </authorList>
    </citation>
    <scope>NUCLEOTIDE SEQUENCE [LARGE SCALE GENOMIC DNA]</scope>
    <source>
        <strain evidence="15">Wuqing</strain>
    </source>
</reference>
<dbReference type="GO" id="GO:0004683">
    <property type="term" value="F:calcium/calmodulin-dependent protein kinase activity"/>
    <property type="evidence" value="ECO:0007669"/>
    <property type="project" value="UniProtKB-EC"/>
</dbReference>
<dbReference type="SMART" id="SM00220">
    <property type="entry name" value="S_TKc"/>
    <property type="match status" value="1"/>
</dbReference>
<evidence type="ECO:0000313" key="15">
    <source>
        <dbReference type="EMBL" id="KII64640.1"/>
    </source>
</evidence>
<dbReference type="GO" id="GO:0005524">
    <property type="term" value="F:ATP binding"/>
    <property type="evidence" value="ECO:0007669"/>
    <property type="project" value="UniProtKB-UniRule"/>
</dbReference>
<dbReference type="FunFam" id="1.10.510.10:FF:000571">
    <property type="entry name" value="Maternal embryonic leucine zipper kinase"/>
    <property type="match status" value="1"/>
</dbReference>
<keyword evidence="4" id="KW-0597">Phosphoprotein</keyword>
<comment type="catalytic activity">
    <reaction evidence="11">
        <text>L-seryl-[protein] + ATP = O-phospho-L-seryl-[protein] + ADP + H(+)</text>
        <dbReference type="Rhea" id="RHEA:17989"/>
        <dbReference type="Rhea" id="RHEA-COMP:9863"/>
        <dbReference type="Rhea" id="RHEA-COMP:11604"/>
        <dbReference type="ChEBI" id="CHEBI:15378"/>
        <dbReference type="ChEBI" id="CHEBI:29999"/>
        <dbReference type="ChEBI" id="CHEBI:30616"/>
        <dbReference type="ChEBI" id="CHEBI:83421"/>
        <dbReference type="ChEBI" id="CHEBI:456216"/>
        <dbReference type="EC" id="2.7.11.17"/>
    </reaction>
</comment>
<accession>A0A0C2MJU7</accession>
<dbReference type="Pfam" id="PF00069">
    <property type="entry name" value="Pkinase"/>
    <property type="match status" value="1"/>
</dbReference>
<keyword evidence="16" id="KW-1185">Reference proteome</keyword>
<evidence type="ECO:0000256" key="13">
    <source>
        <dbReference type="RuleBase" id="RU000304"/>
    </source>
</evidence>
<keyword evidence="9" id="KW-0112">Calmodulin-binding</keyword>
<dbReference type="PROSITE" id="PS00107">
    <property type="entry name" value="PROTEIN_KINASE_ATP"/>
    <property type="match status" value="1"/>
</dbReference>
<evidence type="ECO:0000256" key="5">
    <source>
        <dbReference type="ARBA" id="ARBA00022679"/>
    </source>
</evidence>
<evidence type="ECO:0000259" key="14">
    <source>
        <dbReference type="PROSITE" id="PS50011"/>
    </source>
</evidence>
<evidence type="ECO:0000256" key="3">
    <source>
        <dbReference type="ARBA" id="ARBA00022527"/>
    </source>
</evidence>
<comment type="similarity">
    <text evidence="1">Belongs to the protein kinase superfamily. CAMK Ser/Thr protein kinase family. CaMK subfamily.</text>
</comment>
<dbReference type="InterPro" id="IPR017441">
    <property type="entry name" value="Protein_kinase_ATP_BS"/>
</dbReference>
<dbReference type="GO" id="GO:0005516">
    <property type="term" value="F:calmodulin binding"/>
    <property type="evidence" value="ECO:0007669"/>
    <property type="project" value="UniProtKB-KW"/>
</dbReference>
<evidence type="ECO:0000256" key="8">
    <source>
        <dbReference type="ARBA" id="ARBA00022840"/>
    </source>
</evidence>
<keyword evidence="7 15" id="KW-0418">Kinase</keyword>
<dbReference type="InterPro" id="IPR013543">
    <property type="entry name" value="Ca/CaM-dep_prot_kinase-assoc"/>
</dbReference>
<dbReference type="InterPro" id="IPR008271">
    <property type="entry name" value="Ser/Thr_kinase_AS"/>
</dbReference>
<dbReference type="Pfam" id="PF08332">
    <property type="entry name" value="CaMKII_AD"/>
    <property type="match status" value="1"/>
</dbReference>
<evidence type="ECO:0000256" key="9">
    <source>
        <dbReference type="ARBA" id="ARBA00022860"/>
    </source>
</evidence>
<dbReference type="SUPFAM" id="SSF54427">
    <property type="entry name" value="NTF2-like"/>
    <property type="match status" value="1"/>
</dbReference>
<evidence type="ECO:0000256" key="11">
    <source>
        <dbReference type="ARBA" id="ARBA00047430"/>
    </source>
</evidence>
<dbReference type="PANTHER" id="PTHR24347">
    <property type="entry name" value="SERINE/THREONINE-PROTEIN KINASE"/>
    <property type="match status" value="1"/>
</dbReference>
<evidence type="ECO:0000256" key="6">
    <source>
        <dbReference type="ARBA" id="ARBA00022741"/>
    </source>
</evidence>
<evidence type="ECO:0000256" key="4">
    <source>
        <dbReference type="ARBA" id="ARBA00022553"/>
    </source>
</evidence>
<dbReference type="Gene3D" id="1.10.510.10">
    <property type="entry name" value="Transferase(Phosphotransferase) domain 1"/>
    <property type="match status" value="1"/>
</dbReference>
<evidence type="ECO:0000256" key="2">
    <source>
        <dbReference type="ARBA" id="ARBA00012434"/>
    </source>
</evidence>
<comment type="catalytic activity">
    <reaction evidence="10">
        <text>L-threonyl-[protein] + ATP = O-phospho-L-threonyl-[protein] + ADP + H(+)</text>
        <dbReference type="Rhea" id="RHEA:46608"/>
        <dbReference type="Rhea" id="RHEA-COMP:11060"/>
        <dbReference type="Rhea" id="RHEA-COMP:11605"/>
        <dbReference type="ChEBI" id="CHEBI:15378"/>
        <dbReference type="ChEBI" id="CHEBI:30013"/>
        <dbReference type="ChEBI" id="CHEBI:30616"/>
        <dbReference type="ChEBI" id="CHEBI:61977"/>
        <dbReference type="ChEBI" id="CHEBI:456216"/>
        <dbReference type="EC" id="2.7.11.17"/>
    </reaction>
</comment>
<feature type="binding site" evidence="12">
    <location>
        <position position="41"/>
    </location>
    <ligand>
        <name>ATP</name>
        <dbReference type="ChEBI" id="CHEBI:30616"/>
    </ligand>
</feature>
<organism evidence="15 16">
    <name type="scientific">Thelohanellus kitauei</name>
    <name type="common">Myxosporean</name>
    <dbReference type="NCBI Taxonomy" id="669202"/>
    <lineage>
        <taxon>Eukaryota</taxon>
        <taxon>Metazoa</taxon>
        <taxon>Cnidaria</taxon>
        <taxon>Myxozoa</taxon>
        <taxon>Myxosporea</taxon>
        <taxon>Bivalvulida</taxon>
        <taxon>Platysporina</taxon>
        <taxon>Myxobolidae</taxon>
        <taxon>Thelohanellus</taxon>
    </lineage>
</organism>
<evidence type="ECO:0000256" key="7">
    <source>
        <dbReference type="ARBA" id="ARBA00022777"/>
    </source>
</evidence>
<dbReference type="Gene3D" id="3.10.450.50">
    <property type="match status" value="1"/>
</dbReference>
<keyword evidence="6 12" id="KW-0547">Nucleotide-binding</keyword>
<dbReference type="InterPro" id="IPR032710">
    <property type="entry name" value="NTF2-like_dom_sf"/>
</dbReference>
<keyword evidence="8 12" id="KW-0067">ATP-binding</keyword>
<dbReference type="AlphaFoldDB" id="A0A0C2MJU7"/>
<dbReference type="OrthoDB" id="336747at2759"/>
<keyword evidence="3 13" id="KW-0723">Serine/threonine-protein kinase</keyword>
<dbReference type="Gene3D" id="3.30.200.20">
    <property type="entry name" value="Phosphorylase Kinase, domain 1"/>
    <property type="match status" value="1"/>
</dbReference>
<dbReference type="PROSITE" id="PS50011">
    <property type="entry name" value="PROTEIN_KINASE_DOM"/>
    <property type="match status" value="1"/>
</dbReference>
<dbReference type="FunFam" id="3.30.200.20:FF:000051">
    <property type="entry name" value="Peripheral plasma membrane protein CASK isoform B"/>
    <property type="match status" value="1"/>
</dbReference>
<dbReference type="PROSITE" id="PS00108">
    <property type="entry name" value="PROTEIN_KINASE_ST"/>
    <property type="match status" value="1"/>
</dbReference>
<evidence type="ECO:0000313" key="16">
    <source>
        <dbReference type="Proteomes" id="UP000031668"/>
    </source>
</evidence>
<dbReference type="Proteomes" id="UP000031668">
    <property type="component" value="Unassembled WGS sequence"/>
</dbReference>
<dbReference type="EC" id="2.7.11.17" evidence="2"/>
<comment type="caution">
    <text evidence="15">The sequence shown here is derived from an EMBL/GenBank/DDBJ whole genome shotgun (WGS) entry which is preliminary data.</text>
</comment>
<name>A0A0C2MJU7_THEKT</name>
<sequence length="485" mass="55658">MTQTGKKFLEEFDLEEDLGRGAFSIVRRCVHKSTNKSYAAKIVKVSKMSDRDLMKLDREARICRLLKHENIVQLFEVFKEIDYQYLVFELITGGELFEEIVARESYSEFDASHIIQQVLESIDYCHKNNIIHRDVKPENLLLAKKEPNSAVKLADFGLAVECLGDELSWFGFAGTPGYLSPELIREEKYGKKVDVWSCGIVLYILMVGYIPFWHDDAHKLYAQIIEKPLEFPSPEWDTVSPEAKTLIASMLEKDPFKRCSARQALDSPWIQNRSTVARRLNRQDTMLVLKKFNARRKLKGAILSTILTNKFARTALLVDRIDGKPDEIPEKPKAQEVKKDAVIHKLASQVMIPEEIIQITDQFLHSCLKLDFEKLEQQCDPDMTMFDYTIAGTSMNGLNLIKFACEHSSKRNALISMLSPNVTFCGPDGALITYVRLTEYETESNTQMSQSEETILWKRIEGKWKLVHMHRSKNCCPSGSKPFLL</sequence>
<protein>
    <recommendedName>
        <fullName evidence="2">calcium/calmodulin-dependent protein kinase</fullName>
        <ecNumber evidence="2">2.7.11.17</ecNumber>
    </recommendedName>
</protein>
<dbReference type="InterPro" id="IPR000719">
    <property type="entry name" value="Prot_kinase_dom"/>
</dbReference>
<feature type="domain" description="Protein kinase" evidence="14">
    <location>
        <begin position="12"/>
        <end position="270"/>
    </location>
</feature>
<proteinExistence type="inferred from homology"/>
<dbReference type="InterPro" id="IPR011009">
    <property type="entry name" value="Kinase-like_dom_sf"/>
</dbReference>
<gene>
    <name evidence="15" type="ORF">RF11_09128</name>
</gene>
<dbReference type="SUPFAM" id="SSF56112">
    <property type="entry name" value="Protein kinase-like (PK-like)"/>
    <property type="match status" value="1"/>
</dbReference>
<keyword evidence="5" id="KW-0808">Transferase</keyword>
<dbReference type="OMA" id="WERTKIS"/>